<dbReference type="Pfam" id="PF03437">
    <property type="entry name" value="BtpA"/>
    <property type="match status" value="1"/>
</dbReference>
<dbReference type="Proteomes" id="UP000292052">
    <property type="component" value="Unassembled WGS sequence"/>
</dbReference>
<feature type="non-terminal residue" evidence="2">
    <location>
        <position position="1"/>
    </location>
</feature>
<dbReference type="PANTHER" id="PTHR21381:SF3">
    <property type="entry name" value="SGC REGION PROTEIN SGCQ-RELATED"/>
    <property type="match status" value="1"/>
</dbReference>
<dbReference type="InterPro" id="IPR005137">
    <property type="entry name" value="BtpA"/>
</dbReference>
<dbReference type="AlphaFoldDB" id="A0A482VRT5"/>
<dbReference type="EMBL" id="QDEB01074875">
    <property type="protein sequence ID" value="RZC35007.1"/>
    <property type="molecule type" value="Genomic_DNA"/>
</dbReference>
<accession>A0A482VRT5</accession>
<dbReference type="NCBIfam" id="TIGR00259">
    <property type="entry name" value="thylakoid_BtpA"/>
    <property type="match status" value="1"/>
</dbReference>
<reference evidence="2 3" key="1">
    <citation type="submission" date="2017-03" db="EMBL/GenBank/DDBJ databases">
        <title>Genome of the blue death feigning beetle - Asbolus verrucosus.</title>
        <authorList>
            <person name="Rider S.D."/>
        </authorList>
    </citation>
    <scope>NUCLEOTIDE SEQUENCE [LARGE SCALE GENOMIC DNA]</scope>
    <source>
        <strain evidence="2">Butters</strain>
        <tissue evidence="2">Head and leg muscle</tissue>
    </source>
</reference>
<organism evidence="2 3">
    <name type="scientific">Asbolus verrucosus</name>
    <name type="common">Desert ironclad beetle</name>
    <dbReference type="NCBI Taxonomy" id="1661398"/>
    <lineage>
        <taxon>Eukaryota</taxon>
        <taxon>Metazoa</taxon>
        <taxon>Ecdysozoa</taxon>
        <taxon>Arthropoda</taxon>
        <taxon>Hexapoda</taxon>
        <taxon>Insecta</taxon>
        <taxon>Pterygota</taxon>
        <taxon>Neoptera</taxon>
        <taxon>Endopterygota</taxon>
        <taxon>Coleoptera</taxon>
        <taxon>Polyphaga</taxon>
        <taxon>Cucujiformia</taxon>
        <taxon>Tenebrionidae</taxon>
        <taxon>Pimeliinae</taxon>
        <taxon>Asbolus</taxon>
    </lineage>
</organism>
<evidence type="ECO:0000313" key="3">
    <source>
        <dbReference type="Proteomes" id="UP000292052"/>
    </source>
</evidence>
<name>A0A482VRT5_ASBVE</name>
<comment type="caution">
    <text evidence="2">The sequence shown here is derived from an EMBL/GenBank/DDBJ whole genome shotgun (WGS) entry which is preliminary data.</text>
</comment>
<keyword evidence="3" id="KW-1185">Reference proteome</keyword>
<dbReference type="SUPFAM" id="SSF51366">
    <property type="entry name" value="Ribulose-phoshate binding barrel"/>
    <property type="match status" value="1"/>
</dbReference>
<dbReference type="STRING" id="1661398.A0A482VRT5"/>
<dbReference type="PANTHER" id="PTHR21381">
    <property type="entry name" value="ZGC:162297"/>
    <property type="match status" value="1"/>
</dbReference>
<proteinExistence type="inferred from homology"/>
<feature type="non-terminal residue" evidence="2">
    <location>
        <position position="245"/>
    </location>
</feature>
<sequence length="245" mass="26589">TPLSDSSVNALISKASAETETYLKHNIDGLLVENMHDVPYIQSKHFNPEIVATMTRICTEIKRIVPKNLPCGVQVLAAGNKEALAIAKASSFSFIRAEGFVFSHVADEGFTDANAGLMLRYRKHIGAEDVLVFADIKKKHSSHAITSDVSLAETAKAAEFFLADGLILTGTATGSPADAGELDEVKKCGSLPVLIGSGVTIDNLDHYLQADGLIIGSHFKKGGRWDKDLDEKRVERFMEKKNSFQ</sequence>
<evidence type="ECO:0000313" key="2">
    <source>
        <dbReference type="EMBL" id="RZC35007.1"/>
    </source>
</evidence>
<protein>
    <submittedName>
        <fullName evidence="2">F13E9.13, mitochondrial</fullName>
    </submittedName>
</protein>
<dbReference type="InterPro" id="IPR011060">
    <property type="entry name" value="RibuloseP-bd_barrel"/>
</dbReference>
<dbReference type="PIRSF" id="PIRSF005956">
    <property type="entry name" value="BtpA"/>
    <property type="match status" value="1"/>
</dbReference>
<dbReference type="OrthoDB" id="10045006at2759"/>
<gene>
    <name evidence="2" type="ORF">BDFB_004659</name>
</gene>
<comment type="similarity">
    <text evidence="1">Belongs to the BtpA family.</text>
</comment>
<evidence type="ECO:0000256" key="1">
    <source>
        <dbReference type="ARBA" id="ARBA00006007"/>
    </source>
</evidence>